<keyword evidence="2" id="KW-0812">Transmembrane</keyword>
<name>A0A5C3MEP3_9AGAR</name>
<feature type="transmembrane region" description="Helical" evidence="2">
    <location>
        <begin position="98"/>
        <end position="122"/>
    </location>
</feature>
<dbReference type="OrthoDB" id="3197626at2759"/>
<feature type="transmembrane region" description="Helical" evidence="2">
    <location>
        <begin position="56"/>
        <end position="78"/>
    </location>
</feature>
<dbReference type="EMBL" id="ML213591">
    <property type="protein sequence ID" value="TFK43155.1"/>
    <property type="molecule type" value="Genomic_DNA"/>
</dbReference>
<evidence type="ECO:0000256" key="1">
    <source>
        <dbReference type="SAM" id="MobiDB-lite"/>
    </source>
</evidence>
<dbReference type="AlphaFoldDB" id="A0A5C3MEP3"/>
<keyword evidence="4" id="KW-1185">Reference proteome</keyword>
<feature type="transmembrane region" description="Helical" evidence="2">
    <location>
        <begin position="134"/>
        <end position="158"/>
    </location>
</feature>
<accession>A0A5C3MEP3</accession>
<dbReference type="Proteomes" id="UP000308652">
    <property type="component" value="Unassembled WGS sequence"/>
</dbReference>
<evidence type="ECO:0000256" key="2">
    <source>
        <dbReference type="SAM" id="Phobius"/>
    </source>
</evidence>
<keyword evidence="2" id="KW-1133">Transmembrane helix</keyword>
<feature type="region of interest" description="Disordered" evidence="1">
    <location>
        <begin position="245"/>
        <end position="292"/>
    </location>
</feature>
<reference evidence="3 4" key="1">
    <citation type="journal article" date="2019" name="Nat. Ecol. Evol.">
        <title>Megaphylogeny resolves global patterns of mushroom evolution.</title>
        <authorList>
            <person name="Varga T."/>
            <person name="Krizsan K."/>
            <person name="Foldi C."/>
            <person name="Dima B."/>
            <person name="Sanchez-Garcia M."/>
            <person name="Sanchez-Ramirez S."/>
            <person name="Szollosi G.J."/>
            <person name="Szarkandi J.G."/>
            <person name="Papp V."/>
            <person name="Albert L."/>
            <person name="Andreopoulos W."/>
            <person name="Angelini C."/>
            <person name="Antonin V."/>
            <person name="Barry K.W."/>
            <person name="Bougher N.L."/>
            <person name="Buchanan P."/>
            <person name="Buyck B."/>
            <person name="Bense V."/>
            <person name="Catcheside P."/>
            <person name="Chovatia M."/>
            <person name="Cooper J."/>
            <person name="Damon W."/>
            <person name="Desjardin D."/>
            <person name="Finy P."/>
            <person name="Geml J."/>
            <person name="Haridas S."/>
            <person name="Hughes K."/>
            <person name="Justo A."/>
            <person name="Karasinski D."/>
            <person name="Kautmanova I."/>
            <person name="Kiss B."/>
            <person name="Kocsube S."/>
            <person name="Kotiranta H."/>
            <person name="LaButti K.M."/>
            <person name="Lechner B.E."/>
            <person name="Liimatainen K."/>
            <person name="Lipzen A."/>
            <person name="Lukacs Z."/>
            <person name="Mihaltcheva S."/>
            <person name="Morgado L.N."/>
            <person name="Niskanen T."/>
            <person name="Noordeloos M.E."/>
            <person name="Ohm R.A."/>
            <person name="Ortiz-Santana B."/>
            <person name="Ovrebo C."/>
            <person name="Racz N."/>
            <person name="Riley R."/>
            <person name="Savchenko A."/>
            <person name="Shiryaev A."/>
            <person name="Soop K."/>
            <person name="Spirin V."/>
            <person name="Szebenyi C."/>
            <person name="Tomsovsky M."/>
            <person name="Tulloss R.E."/>
            <person name="Uehling J."/>
            <person name="Grigoriev I.V."/>
            <person name="Vagvolgyi C."/>
            <person name="Papp T."/>
            <person name="Martin F.M."/>
            <person name="Miettinen O."/>
            <person name="Hibbett D.S."/>
            <person name="Nagy L.G."/>
        </authorList>
    </citation>
    <scope>NUCLEOTIDE SEQUENCE [LARGE SCALE GENOMIC DNA]</scope>
    <source>
        <strain evidence="3 4">CBS 166.37</strain>
    </source>
</reference>
<evidence type="ECO:0000313" key="4">
    <source>
        <dbReference type="Proteomes" id="UP000308652"/>
    </source>
</evidence>
<evidence type="ECO:0000313" key="3">
    <source>
        <dbReference type="EMBL" id="TFK43155.1"/>
    </source>
</evidence>
<keyword evidence="2" id="KW-0472">Membrane</keyword>
<proteinExistence type="predicted"/>
<feature type="compositionally biased region" description="Basic and acidic residues" evidence="1">
    <location>
        <begin position="253"/>
        <end position="281"/>
    </location>
</feature>
<organism evidence="3 4">
    <name type="scientific">Crucibulum laeve</name>
    <dbReference type="NCBI Taxonomy" id="68775"/>
    <lineage>
        <taxon>Eukaryota</taxon>
        <taxon>Fungi</taxon>
        <taxon>Dikarya</taxon>
        <taxon>Basidiomycota</taxon>
        <taxon>Agaricomycotina</taxon>
        <taxon>Agaricomycetes</taxon>
        <taxon>Agaricomycetidae</taxon>
        <taxon>Agaricales</taxon>
        <taxon>Agaricineae</taxon>
        <taxon>Nidulariaceae</taxon>
        <taxon>Crucibulum</taxon>
    </lineage>
</organism>
<gene>
    <name evidence="3" type="ORF">BDQ12DRAFT_166518</name>
</gene>
<protein>
    <submittedName>
        <fullName evidence="3">Uncharacterized protein</fullName>
    </submittedName>
</protein>
<sequence>MLLAFIGLIISLTVTTEINCRALYTFNSWTGNMAILCASTSLMLRTIALWERKRMVVMLLGFLCVCHWALLYRTMFIVVAEWEPTVKACVVTQTNPAWLNTTFFFTMGFDFIILCFTGFALFGRHSARTDLWKLLFHDGLVYFLISFSTNCIPAVLNVLNLNTIMNVIATIPAATITSIASCRAVIRLLEFSSSEIYVHSTSIVTSSHGARHSIVSPTLPKFQKFVLTRPEVHVMTEHITMSEFSPADSESPYAKEHTSRKVSFDLESARDTEPSAAQDEKESYDDGYPRTV</sequence>